<dbReference type="InterPro" id="IPR000698">
    <property type="entry name" value="Arrestin"/>
</dbReference>
<dbReference type="GO" id="GO:0001664">
    <property type="term" value="F:G protein-coupled receptor binding"/>
    <property type="evidence" value="ECO:0007669"/>
    <property type="project" value="TreeGrafter"/>
</dbReference>
<name>A0AAV2S552_MEGNR</name>
<dbReference type="SUPFAM" id="SSF81296">
    <property type="entry name" value="E set domains"/>
    <property type="match status" value="2"/>
</dbReference>
<evidence type="ECO:0000256" key="2">
    <source>
        <dbReference type="ARBA" id="ARBA00022606"/>
    </source>
</evidence>
<dbReference type="Pfam" id="PF00339">
    <property type="entry name" value="Arrestin_N"/>
    <property type="match status" value="1"/>
</dbReference>
<dbReference type="InterPro" id="IPR011021">
    <property type="entry name" value="Arrestin-like_N"/>
</dbReference>
<dbReference type="Gene3D" id="2.60.40.840">
    <property type="match status" value="1"/>
</dbReference>
<evidence type="ECO:0000313" key="5">
    <source>
        <dbReference type="Proteomes" id="UP001497623"/>
    </source>
</evidence>
<dbReference type="Pfam" id="PF02752">
    <property type="entry name" value="Arrestin_C"/>
    <property type="match status" value="1"/>
</dbReference>
<accession>A0AAV2S552</accession>
<dbReference type="GO" id="GO:0007165">
    <property type="term" value="P:signal transduction"/>
    <property type="evidence" value="ECO:0007669"/>
    <property type="project" value="InterPro"/>
</dbReference>
<dbReference type="GO" id="GO:0005737">
    <property type="term" value="C:cytoplasm"/>
    <property type="evidence" value="ECO:0007669"/>
    <property type="project" value="TreeGrafter"/>
</dbReference>
<dbReference type="Gene3D" id="2.60.40.640">
    <property type="match status" value="1"/>
</dbReference>
<dbReference type="Proteomes" id="UP001497623">
    <property type="component" value="Unassembled WGS sequence"/>
</dbReference>
<reference evidence="4 5" key="1">
    <citation type="submission" date="2024-05" db="EMBL/GenBank/DDBJ databases">
        <authorList>
            <person name="Wallberg A."/>
        </authorList>
    </citation>
    <scope>NUCLEOTIDE SEQUENCE [LARGE SCALE GENOMIC DNA]</scope>
</reference>
<gene>
    <name evidence="4" type="ORF">MNOR_LOCUS32482</name>
</gene>
<comment type="similarity">
    <text evidence="1">Belongs to the arrestin family.</text>
</comment>
<dbReference type="PANTHER" id="PTHR11792">
    <property type="entry name" value="ARRESTIN"/>
    <property type="match status" value="1"/>
</dbReference>
<evidence type="ECO:0000256" key="1">
    <source>
        <dbReference type="ARBA" id="ARBA00005298"/>
    </source>
</evidence>
<dbReference type="EMBL" id="CAXKWB010044326">
    <property type="protein sequence ID" value="CAL4160497.1"/>
    <property type="molecule type" value="Genomic_DNA"/>
</dbReference>
<organism evidence="4 5">
    <name type="scientific">Meganyctiphanes norvegica</name>
    <name type="common">Northern krill</name>
    <name type="synonym">Thysanopoda norvegica</name>
    <dbReference type="NCBI Taxonomy" id="48144"/>
    <lineage>
        <taxon>Eukaryota</taxon>
        <taxon>Metazoa</taxon>
        <taxon>Ecdysozoa</taxon>
        <taxon>Arthropoda</taxon>
        <taxon>Crustacea</taxon>
        <taxon>Multicrustacea</taxon>
        <taxon>Malacostraca</taxon>
        <taxon>Eumalacostraca</taxon>
        <taxon>Eucarida</taxon>
        <taxon>Euphausiacea</taxon>
        <taxon>Euphausiidae</taxon>
        <taxon>Meganyctiphanes</taxon>
    </lineage>
</organism>
<proteinExistence type="inferred from homology"/>
<dbReference type="AlphaFoldDB" id="A0AAV2S552"/>
<dbReference type="InterPro" id="IPR014752">
    <property type="entry name" value="Arrestin-like_C"/>
</dbReference>
<feature type="domain" description="Arrestin C-terminal-like" evidence="3">
    <location>
        <begin position="198"/>
        <end position="356"/>
    </location>
</feature>
<keyword evidence="2" id="KW-0716">Sensory transduction</keyword>
<comment type="caution">
    <text evidence="4">The sequence shown here is derived from an EMBL/GenBank/DDBJ whole genome shotgun (WGS) entry which is preliminary data.</text>
</comment>
<dbReference type="SMART" id="SM01017">
    <property type="entry name" value="Arrestin_C"/>
    <property type="match status" value="1"/>
</dbReference>
<evidence type="ECO:0000313" key="4">
    <source>
        <dbReference type="EMBL" id="CAL4160497.1"/>
    </source>
</evidence>
<dbReference type="PANTHER" id="PTHR11792:SF23">
    <property type="entry name" value="PHOSRESTIN-1"/>
    <property type="match status" value="1"/>
</dbReference>
<keyword evidence="5" id="KW-1185">Reference proteome</keyword>
<evidence type="ECO:0000259" key="3">
    <source>
        <dbReference type="SMART" id="SM01017"/>
    </source>
</evidence>
<sequence length="383" mass="42131">MLHIVRISNRTLCSQTGKITAYLSQRDFVDSLHDHVNHTSPVDGVLVVDHDYLRGRQVFARVAVTYRYGREDDEMMGLNFSKEFILVNSQIGPGTDDADQVNDVQDRLIKKLGANAYPFRVQLPETAPPSVTLEGGKDVDAAALGVVYELRIYAGEGMEEKPHKRNSVAFAVRKVQYAPADANTRQPQSLVSKSFMLSPGKLNLEVSLPKDIYFHGEQVVATVHVNNCSKKTVKNIKCHVVQHIEVTMTNNQFTRIVAGMESKEGCPITPGSTLEKNFTLAPTASTNKRKIGIALDGSLKDQDANLASSTMAAAGKHVNDSLGIVVSYSLRVRVDCGAISGELQADLPFKMVHPDPTVAHIKDGQIEFEEFKNLRRGQSVSEE</sequence>
<protein>
    <recommendedName>
        <fullName evidence="3">Arrestin C-terminal-like domain-containing protein</fullName>
    </recommendedName>
</protein>
<dbReference type="InterPro" id="IPR014753">
    <property type="entry name" value="Arrestin_N"/>
</dbReference>
<dbReference type="PRINTS" id="PR00309">
    <property type="entry name" value="ARRESTIN"/>
</dbReference>
<dbReference type="InterPro" id="IPR011022">
    <property type="entry name" value="Arrestin_C-like"/>
</dbReference>
<dbReference type="InterPro" id="IPR014756">
    <property type="entry name" value="Ig_E-set"/>
</dbReference>
<feature type="non-terminal residue" evidence="4">
    <location>
        <position position="383"/>
    </location>
</feature>
<dbReference type="GO" id="GO:0002031">
    <property type="term" value="P:G protein-coupled receptor internalization"/>
    <property type="evidence" value="ECO:0007669"/>
    <property type="project" value="TreeGrafter"/>
</dbReference>